<organism evidence="3 4">
    <name type="scientific">Cephalotus follicularis</name>
    <name type="common">Albany pitcher plant</name>
    <dbReference type="NCBI Taxonomy" id="3775"/>
    <lineage>
        <taxon>Eukaryota</taxon>
        <taxon>Viridiplantae</taxon>
        <taxon>Streptophyta</taxon>
        <taxon>Embryophyta</taxon>
        <taxon>Tracheophyta</taxon>
        <taxon>Spermatophyta</taxon>
        <taxon>Magnoliopsida</taxon>
        <taxon>eudicotyledons</taxon>
        <taxon>Gunneridae</taxon>
        <taxon>Pentapetalae</taxon>
        <taxon>rosids</taxon>
        <taxon>fabids</taxon>
        <taxon>Oxalidales</taxon>
        <taxon>Cephalotaceae</taxon>
        <taxon>Cephalotus</taxon>
    </lineage>
</organism>
<feature type="compositionally biased region" description="Acidic residues" evidence="1">
    <location>
        <begin position="426"/>
        <end position="435"/>
    </location>
</feature>
<evidence type="ECO:0000313" key="4">
    <source>
        <dbReference type="Proteomes" id="UP000187406"/>
    </source>
</evidence>
<dbReference type="EMBL" id="BDDD01000168">
    <property type="protein sequence ID" value="GAV60779.1"/>
    <property type="molecule type" value="Genomic_DNA"/>
</dbReference>
<feature type="region of interest" description="Disordered" evidence="1">
    <location>
        <begin position="414"/>
        <end position="445"/>
    </location>
</feature>
<feature type="compositionally biased region" description="Low complexity" evidence="1">
    <location>
        <begin position="436"/>
        <end position="445"/>
    </location>
</feature>
<feature type="region of interest" description="Disordered" evidence="1">
    <location>
        <begin position="1"/>
        <end position="50"/>
    </location>
</feature>
<evidence type="ECO:0000313" key="3">
    <source>
        <dbReference type="EMBL" id="GAV60779.1"/>
    </source>
</evidence>
<dbReference type="Proteomes" id="UP000187406">
    <property type="component" value="Unassembled WGS sequence"/>
</dbReference>
<comment type="caution">
    <text evidence="3">The sequence shown here is derived from an EMBL/GenBank/DDBJ whole genome shotgun (WGS) entry which is preliminary data.</text>
</comment>
<gene>
    <name evidence="3" type="ORF">CFOL_v3_04308</name>
</gene>
<keyword evidence="4" id="KW-1185">Reference proteome</keyword>
<feature type="compositionally biased region" description="Basic residues" evidence="1">
    <location>
        <begin position="1"/>
        <end position="12"/>
    </location>
</feature>
<dbReference type="AlphaFoldDB" id="A0A1Q3AYH9"/>
<feature type="region of interest" description="Disordered" evidence="1">
    <location>
        <begin position="313"/>
        <end position="344"/>
    </location>
</feature>
<protein>
    <recommendedName>
        <fullName evidence="2">Putative plant transposon protein domain-containing protein</fullName>
    </recommendedName>
</protein>
<evidence type="ECO:0000256" key="1">
    <source>
        <dbReference type="SAM" id="MobiDB-lite"/>
    </source>
</evidence>
<dbReference type="InterPro" id="IPR046796">
    <property type="entry name" value="Transposase_32_dom"/>
</dbReference>
<proteinExistence type="predicted"/>
<feature type="compositionally biased region" description="Basic and acidic residues" evidence="1">
    <location>
        <begin position="414"/>
        <end position="425"/>
    </location>
</feature>
<dbReference type="Pfam" id="PF20167">
    <property type="entry name" value="Transposase_32"/>
    <property type="match status" value="1"/>
</dbReference>
<name>A0A1Q3AYH9_CEPFO</name>
<feature type="compositionally biased region" description="Low complexity" evidence="1">
    <location>
        <begin position="323"/>
        <end position="342"/>
    </location>
</feature>
<accession>A0A1Q3AYH9</accession>
<reference evidence="4" key="1">
    <citation type="submission" date="2016-04" db="EMBL/GenBank/DDBJ databases">
        <title>Cephalotus genome sequencing.</title>
        <authorList>
            <person name="Fukushima K."/>
            <person name="Hasebe M."/>
            <person name="Fang X."/>
        </authorList>
    </citation>
    <scope>NUCLEOTIDE SEQUENCE [LARGE SCALE GENOMIC DNA]</scope>
    <source>
        <strain evidence="4">cv. St1</strain>
    </source>
</reference>
<feature type="domain" description="Putative plant transposon protein" evidence="2">
    <location>
        <begin position="87"/>
        <end position="268"/>
    </location>
</feature>
<dbReference type="InParanoid" id="A0A1Q3AYH9"/>
<sequence length="445" mass="51074">MVRSKQVGKKKGASSSQPPKSAKKQRLEIREPSPDPALQSDSESEEQAPIPLRSVAFEDKRVLRGRNIDLDFCSSEFSFVSWLEDLNLIPLVQISEPFYIKLVKEFYSNLRMASNQNEEFALSSSVKGERIYLNARILASILHIPHTGLYVFEHKKWSEVEGFHPNQILSILYPNDPNVHPNMALTTNRLSVDHRLLHHLIVHQILPTGGGYAKLSRMQVFLMWCILSKIEFCFPLLMLKTMVRDFSQKKSVLPFGSILTKVFQHFHIRLEGEVATKLKKGDTYNKSTLNRMGWKKQEGIWTYCPKADQAPRIAREEQEDNPPWEAQEQVAPAQPQAQSSSSTSDYDRMMEFMQSQFSAMQSSFKEEFKQIKTRLGSLAEDHKILHAEYETIDDTVYYDLRVVKRRIKRMERKLTDSKIINRCEETSGDEGDASSDSDTPAAPAE</sequence>
<evidence type="ECO:0000259" key="2">
    <source>
        <dbReference type="Pfam" id="PF20167"/>
    </source>
</evidence>